<name>A0A0G2I027_9EURO</name>
<accession>A0A0G2I027</accession>
<evidence type="ECO:0000313" key="1">
    <source>
        <dbReference type="EMBL" id="KKZ63738.1"/>
    </source>
</evidence>
<dbReference type="AlphaFoldDB" id="A0A0G2I027"/>
<protein>
    <submittedName>
        <fullName evidence="1">Uncharacterized protein</fullName>
    </submittedName>
</protein>
<gene>
    <name evidence="1" type="ORF">EMCG_01972</name>
</gene>
<dbReference type="VEuPathDB" id="FungiDB:EMCG_01972"/>
<dbReference type="EMBL" id="LCZI01000927">
    <property type="protein sequence ID" value="KKZ63738.1"/>
    <property type="molecule type" value="Genomic_DNA"/>
</dbReference>
<dbReference type="Proteomes" id="UP000034164">
    <property type="component" value="Unassembled WGS sequence"/>
</dbReference>
<evidence type="ECO:0000313" key="2">
    <source>
        <dbReference type="Proteomes" id="UP000034164"/>
    </source>
</evidence>
<organism evidence="1 2">
    <name type="scientific">[Emmonsia] crescens</name>
    <dbReference type="NCBI Taxonomy" id="73230"/>
    <lineage>
        <taxon>Eukaryota</taxon>
        <taxon>Fungi</taxon>
        <taxon>Dikarya</taxon>
        <taxon>Ascomycota</taxon>
        <taxon>Pezizomycotina</taxon>
        <taxon>Eurotiomycetes</taxon>
        <taxon>Eurotiomycetidae</taxon>
        <taxon>Onygenales</taxon>
        <taxon>Ajellomycetaceae</taxon>
        <taxon>Emergomyces</taxon>
    </lineage>
</organism>
<sequence length="87" mass="9395">MSDMSLATFCYFVSYVSNVILQVVPLSTGAQGASPSGFTYPSIYDPKQSAVDHDTLSDITIILVEHDKGLHAVLPAQQINHQTTSQP</sequence>
<proteinExistence type="predicted"/>
<reference evidence="2" key="1">
    <citation type="journal article" date="2015" name="PLoS Genet.">
        <title>The dynamic genome and transcriptome of the human fungal pathogen Blastomyces and close relative Emmonsia.</title>
        <authorList>
            <person name="Munoz J.F."/>
            <person name="Gauthier G.M."/>
            <person name="Desjardins C.A."/>
            <person name="Gallo J.E."/>
            <person name="Holder J."/>
            <person name="Sullivan T.D."/>
            <person name="Marty A.J."/>
            <person name="Carmen J.C."/>
            <person name="Chen Z."/>
            <person name="Ding L."/>
            <person name="Gujja S."/>
            <person name="Magrini V."/>
            <person name="Misas E."/>
            <person name="Mitreva M."/>
            <person name="Priest M."/>
            <person name="Saif S."/>
            <person name="Whiston E.A."/>
            <person name="Young S."/>
            <person name="Zeng Q."/>
            <person name="Goldman W.E."/>
            <person name="Mardis E.R."/>
            <person name="Taylor J.W."/>
            <person name="McEwen J.G."/>
            <person name="Clay O.K."/>
            <person name="Klein B.S."/>
            <person name="Cuomo C.A."/>
        </authorList>
    </citation>
    <scope>NUCLEOTIDE SEQUENCE [LARGE SCALE GENOMIC DNA]</scope>
    <source>
        <strain evidence="2">UAMH 3008</strain>
    </source>
</reference>
<comment type="caution">
    <text evidence="1">The sequence shown here is derived from an EMBL/GenBank/DDBJ whole genome shotgun (WGS) entry which is preliminary data.</text>
</comment>